<name>X0WPF7_9ZZZZ</name>
<protein>
    <submittedName>
        <fullName evidence="1">Uncharacterized protein</fullName>
    </submittedName>
</protein>
<accession>X0WPF7</accession>
<sequence>MLNRKAVREFLDEELKETKIPDDIFKEALAETFCKYIEDDYYEWLKDNFKSFFNSGNPDWQWVREKIKRK</sequence>
<evidence type="ECO:0000313" key="1">
    <source>
        <dbReference type="EMBL" id="GAG25097.1"/>
    </source>
</evidence>
<organism evidence="1">
    <name type="scientific">marine sediment metagenome</name>
    <dbReference type="NCBI Taxonomy" id="412755"/>
    <lineage>
        <taxon>unclassified sequences</taxon>
        <taxon>metagenomes</taxon>
        <taxon>ecological metagenomes</taxon>
    </lineage>
</organism>
<reference evidence="1" key="1">
    <citation type="journal article" date="2014" name="Front. Microbiol.">
        <title>High frequency of phylogenetically diverse reductive dehalogenase-homologous genes in deep subseafloor sedimentary metagenomes.</title>
        <authorList>
            <person name="Kawai M."/>
            <person name="Futagami T."/>
            <person name="Toyoda A."/>
            <person name="Takaki Y."/>
            <person name="Nishi S."/>
            <person name="Hori S."/>
            <person name="Arai W."/>
            <person name="Tsubouchi T."/>
            <person name="Morono Y."/>
            <person name="Uchiyama I."/>
            <person name="Ito T."/>
            <person name="Fujiyama A."/>
            <person name="Inagaki F."/>
            <person name="Takami H."/>
        </authorList>
    </citation>
    <scope>NUCLEOTIDE SEQUENCE</scope>
    <source>
        <strain evidence="1">Expedition CK06-06</strain>
    </source>
</reference>
<comment type="caution">
    <text evidence="1">The sequence shown here is derived from an EMBL/GenBank/DDBJ whole genome shotgun (WGS) entry which is preliminary data.</text>
</comment>
<dbReference type="AlphaFoldDB" id="X0WPF7"/>
<dbReference type="EMBL" id="BARS01033361">
    <property type="protein sequence ID" value="GAG25097.1"/>
    <property type="molecule type" value="Genomic_DNA"/>
</dbReference>
<proteinExistence type="predicted"/>
<gene>
    <name evidence="1" type="ORF">S01H1_51681</name>
</gene>